<dbReference type="AlphaFoldDB" id="A0A2T3Z577"/>
<proteinExistence type="predicted"/>
<sequence>MRRHLQGCGRGQRKALLCFELGKRLSLSKGYKLSRQPTCWIYGFAIAGFLGGGLDDFLKALVVDVGAGPFGYLISRETLEEDWSQ</sequence>
<keyword evidence="2" id="KW-1185">Reference proteome</keyword>
<protein>
    <submittedName>
        <fullName evidence="1">Uncharacterized protein</fullName>
    </submittedName>
</protein>
<name>A0A2T3Z577_TRIA4</name>
<reference evidence="1 2" key="1">
    <citation type="submission" date="2016-07" db="EMBL/GenBank/DDBJ databases">
        <title>Multiple horizontal gene transfer events from other fungi enriched the ability of initially mycotrophic Trichoderma (Ascomycota) to feed on dead plant biomass.</title>
        <authorList>
            <consortium name="DOE Joint Genome Institute"/>
            <person name="Aerts A."/>
            <person name="Atanasova L."/>
            <person name="Chenthamara K."/>
            <person name="Zhang J."/>
            <person name="Grujic M."/>
            <person name="Henrissat B."/>
            <person name="Kuo A."/>
            <person name="Salamov A."/>
            <person name="Lipzen A."/>
            <person name="Labutti K."/>
            <person name="Barry K."/>
            <person name="Miao Y."/>
            <person name="Rahimi M.J."/>
            <person name="Shen Q."/>
            <person name="Grigoriev I.V."/>
            <person name="Kubicek C.P."/>
            <person name="Druzhinina I.S."/>
        </authorList>
    </citation>
    <scope>NUCLEOTIDE SEQUENCE [LARGE SCALE GENOMIC DNA]</scope>
    <source>
        <strain evidence="1 2">CBS 433.97</strain>
    </source>
</reference>
<evidence type="ECO:0000313" key="1">
    <source>
        <dbReference type="EMBL" id="PTB39945.1"/>
    </source>
</evidence>
<evidence type="ECO:0000313" key="2">
    <source>
        <dbReference type="Proteomes" id="UP000240493"/>
    </source>
</evidence>
<dbReference type="EMBL" id="KZ679263">
    <property type="protein sequence ID" value="PTB39945.1"/>
    <property type="molecule type" value="Genomic_DNA"/>
</dbReference>
<dbReference type="Proteomes" id="UP000240493">
    <property type="component" value="Unassembled WGS sequence"/>
</dbReference>
<accession>A0A2T3Z577</accession>
<organism evidence="1 2">
    <name type="scientific">Trichoderma asperellum (strain ATCC 204424 / CBS 433.97 / NBRC 101777)</name>
    <dbReference type="NCBI Taxonomy" id="1042311"/>
    <lineage>
        <taxon>Eukaryota</taxon>
        <taxon>Fungi</taxon>
        <taxon>Dikarya</taxon>
        <taxon>Ascomycota</taxon>
        <taxon>Pezizomycotina</taxon>
        <taxon>Sordariomycetes</taxon>
        <taxon>Hypocreomycetidae</taxon>
        <taxon>Hypocreales</taxon>
        <taxon>Hypocreaceae</taxon>
        <taxon>Trichoderma</taxon>
    </lineage>
</organism>
<gene>
    <name evidence="1" type="ORF">M441DRAFT_69793</name>
</gene>